<organism evidence="7 8">
    <name type="scientific">Streptomyces pimonensis</name>
    <dbReference type="NCBI Taxonomy" id="2860288"/>
    <lineage>
        <taxon>Bacteria</taxon>
        <taxon>Bacillati</taxon>
        <taxon>Actinomycetota</taxon>
        <taxon>Actinomycetes</taxon>
        <taxon>Kitasatosporales</taxon>
        <taxon>Streptomycetaceae</taxon>
        <taxon>Streptomyces</taxon>
    </lineage>
</organism>
<feature type="compositionally biased region" description="Basic residues" evidence="5">
    <location>
        <begin position="1"/>
        <end position="10"/>
    </location>
</feature>
<evidence type="ECO:0000256" key="2">
    <source>
        <dbReference type="ARBA" id="ARBA00022692"/>
    </source>
</evidence>
<keyword evidence="2" id="KW-0812">Transmembrane</keyword>
<feature type="domain" description="Membrane transport protein MMPL" evidence="6">
    <location>
        <begin position="113"/>
        <end position="183"/>
    </location>
</feature>
<gene>
    <name evidence="7" type="ORF">KYY02_20920</name>
</gene>
<feature type="compositionally biased region" description="Low complexity" evidence="5">
    <location>
        <begin position="17"/>
        <end position="44"/>
    </location>
</feature>
<keyword evidence="8" id="KW-1185">Reference proteome</keyword>
<feature type="compositionally biased region" description="Basic and acidic residues" evidence="5">
    <location>
        <begin position="180"/>
        <end position="198"/>
    </location>
</feature>
<feature type="region of interest" description="Disordered" evidence="5">
    <location>
        <begin position="1"/>
        <end position="115"/>
    </location>
</feature>
<comment type="subcellular location">
    <subcellularLocation>
        <location evidence="1">Membrane</location>
        <topology evidence="1">Multi-pass membrane protein</topology>
    </subcellularLocation>
</comment>
<evidence type="ECO:0000259" key="6">
    <source>
        <dbReference type="Pfam" id="PF03176"/>
    </source>
</evidence>
<dbReference type="Proteomes" id="UP001567537">
    <property type="component" value="Unassembled WGS sequence"/>
</dbReference>
<name>A0ABV4J2B8_9ACTN</name>
<keyword evidence="4" id="KW-0472">Membrane</keyword>
<accession>A0ABV4J2B8</accession>
<protein>
    <submittedName>
        <fullName evidence="7">MMPL family transporter</fullName>
    </submittedName>
</protein>
<dbReference type="EMBL" id="JAHWZY010000021">
    <property type="protein sequence ID" value="MEZ3181065.1"/>
    <property type="molecule type" value="Genomic_DNA"/>
</dbReference>
<reference evidence="7 8" key="1">
    <citation type="journal article" date="2021" name="Res Sq">
        <title>Streptomyces Pimoensis sp. nov., Isolated From the Taklimakan Desert in Xinjiang, China.</title>
        <authorList>
            <person name="Zhang P."/>
            <person name="Luo X."/>
            <person name="Luo X."/>
            <person name="Liu Z."/>
            <person name="Xia Z."/>
            <person name="Wan C."/>
            <person name="zhang L."/>
        </authorList>
    </citation>
    <scope>NUCLEOTIDE SEQUENCE [LARGE SCALE GENOMIC DNA]</scope>
    <source>
        <strain evidence="7 8">TRM75549</strain>
    </source>
</reference>
<evidence type="ECO:0000256" key="3">
    <source>
        <dbReference type="ARBA" id="ARBA00022989"/>
    </source>
</evidence>
<evidence type="ECO:0000256" key="1">
    <source>
        <dbReference type="ARBA" id="ARBA00004141"/>
    </source>
</evidence>
<sequence>MPAGGRPHRSRAGDGCAHAAGRPQRAAARTAKPRMSPSRSPFPRCGGGGRKRWPWWRAAGPRPASQVAGARSPGPPRSSCRSRWTPGAGGGSAQRSARSGTTPAGQRGLAANVTGPGGTSAGPVLADAFAALGTPPTAAFAGIGFTVAPGVLIDTFVVRSALVTSLFLDVGPKVWRPRRPARERGGEVREPDVGSRIR</sequence>
<dbReference type="InterPro" id="IPR004869">
    <property type="entry name" value="MMPL_dom"/>
</dbReference>
<evidence type="ECO:0000313" key="7">
    <source>
        <dbReference type="EMBL" id="MEZ3181065.1"/>
    </source>
</evidence>
<feature type="region of interest" description="Disordered" evidence="5">
    <location>
        <begin position="177"/>
        <end position="198"/>
    </location>
</feature>
<evidence type="ECO:0000256" key="4">
    <source>
        <dbReference type="ARBA" id="ARBA00023136"/>
    </source>
</evidence>
<comment type="caution">
    <text evidence="7">The sequence shown here is derived from an EMBL/GenBank/DDBJ whole genome shotgun (WGS) entry which is preliminary data.</text>
</comment>
<feature type="compositionally biased region" description="Low complexity" evidence="5">
    <location>
        <begin position="55"/>
        <end position="64"/>
    </location>
</feature>
<proteinExistence type="predicted"/>
<dbReference type="Pfam" id="PF03176">
    <property type="entry name" value="MMPL"/>
    <property type="match status" value="1"/>
</dbReference>
<keyword evidence="3" id="KW-1133">Transmembrane helix</keyword>
<evidence type="ECO:0000313" key="8">
    <source>
        <dbReference type="Proteomes" id="UP001567537"/>
    </source>
</evidence>
<evidence type="ECO:0000256" key="5">
    <source>
        <dbReference type="SAM" id="MobiDB-lite"/>
    </source>
</evidence>